<feature type="compositionally biased region" description="Polar residues" evidence="17">
    <location>
        <begin position="1"/>
        <end position="32"/>
    </location>
</feature>
<dbReference type="Proteomes" id="UP000507470">
    <property type="component" value="Unassembled WGS sequence"/>
</dbReference>
<evidence type="ECO:0000256" key="2">
    <source>
        <dbReference type="ARBA" id="ARBA00004371"/>
    </source>
</evidence>
<evidence type="ECO:0000256" key="1">
    <source>
        <dbReference type="ARBA" id="ARBA00004146"/>
    </source>
</evidence>
<evidence type="ECO:0000256" key="4">
    <source>
        <dbReference type="ARBA" id="ARBA00004496"/>
    </source>
</evidence>
<evidence type="ECO:0000259" key="18">
    <source>
        <dbReference type="PROSITE" id="PS50195"/>
    </source>
</evidence>
<evidence type="ECO:0000256" key="7">
    <source>
        <dbReference type="ARBA" id="ARBA00022553"/>
    </source>
</evidence>
<keyword evidence="11" id="KW-0446">Lipid-binding</keyword>
<feature type="domain" description="PX" evidence="18">
    <location>
        <begin position="132"/>
        <end position="245"/>
    </location>
</feature>
<comment type="subcellular location">
    <subcellularLocation>
        <location evidence="4">Cytoplasm</location>
    </subcellularLocation>
    <subcellularLocation>
        <location evidence="1">Early endosome membrane</location>
    </subcellularLocation>
    <subcellularLocation>
        <location evidence="3">Late endosome membrane</location>
        <topology evidence="3">Peripheral membrane protein</topology>
        <orientation evidence="3">Cytoplasmic side</orientation>
    </subcellularLocation>
    <subcellularLocation>
        <location evidence="2">Lysosome</location>
    </subcellularLocation>
</comment>
<dbReference type="PANTHER" id="PTHR22999">
    <property type="entry name" value="PX SERINE/THREONINE KINASE PXK"/>
    <property type="match status" value="1"/>
</dbReference>
<dbReference type="GO" id="GO:0031901">
    <property type="term" value="C:early endosome membrane"/>
    <property type="evidence" value="ECO:0007669"/>
    <property type="project" value="UniProtKB-SubCell"/>
</dbReference>
<dbReference type="InterPro" id="IPR036871">
    <property type="entry name" value="PX_dom_sf"/>
</dbReference>
<dbReference type="InterPro" id="IPR051837">
    <property type="entry name" value="SortingNexin/PXDomain-PKLike"/>
</dbReference>
<evidence type="ECO:0000256" key="13">
    <source>
        <dbReference type="ARBA" id="ARBA00023228"/>
    </source>
</evidence>
<keyword evidence="10 16" id="KW-0175">Coiled coil</keyword>
<evidence type="ECO:0000256" key="10">
    <source>
        <dbReference type="ARBA" id="ARBA00023054"/>
    </source>
</evidence>
<keyword evidence="12" id="KW-0472">Membrane</keyword>
<evidence type="ECO:0000256" key="17">
    <source>
        <dbReference type="SAM" id="MobiDB-lite"/>
    </source>
</evidence>
<keyword evidence="8" id="KW-0967">Endosome</keyword>
<evidence type="ECO:0000256" key="8">
    <source>
        <dbReference type="ARBA" id="ARBA00022753"/>
    </source>
</evidence>
<dbReference type="Gene3D" id="3.30.1520.10">
    <property type="entry name" value="Phox-like domain"/>
    <property type="match status" value="1"/>
</dbReference>
<feature type="region of interest" description="Disordered" evidence="17">
    <location>
        <begin position="1"/>
        <end position="93"/>
    </location>
</feature>
<evidence type="ECO:0000256" key="3">
    <source>
        <dbReference type="ARBA" id="ARBA00004492"/>
    </source>
</evidence>
<keyword evidence="7" id="KW-0597">Phosphoprotein</keyword>
<dbReference type="GO" id="GO:0005764">
    <property type="term" value="C:lysosome"/>
    <property type="evidence" value="ECO:0007669"/>
    <property type="project" value="UniProtKB-SubCell"/>
</dbReference>
<evidence type="ECO:0000256" key="6">
    <source>
        <dbReference type="ARBA" id="ARBA00022490"/>
    </source>
</evidence>
<dbReference type="SUPFAM" id="SSF64268">
    <property type="entry name" value="PX domain"/>
    <property type="match status" value="1"/>
</dbReference>
<evidence type="ECO:0000256" key="12">
    <source>
        <dbReference type="ARBA" id="ARBA00023136"/>
    </source>
</evidence>
<evidence type="ECO:0000313" key="20">
    <source>
        <dbReference type="Proteomes" id="UP000507470"/>
    </source>
</evidence>
<dbReference type="FunFam" id="3.30.1520.10:FF:000011">
    <property type="entry name" value="Putative sorting nexin-16"/>
    <property type="match status" value="1"/>
</dbReference>
<protein>
    <recommendedName>
        <fullName evidence="15">Sorting nexin-16</fullName>
    </recommendedName>
</protein>
<keyword evidence="9" id="KW-0653">Protein transport</keyword>
<evidence type="ECO:0000256" key="5">
    <source>
        <dbReference type="ARBA" id="ARBA00022448"/>
    </source>
</evidence>
<reference evidence="19 20" key="1">
    <citation type="submission" date="2020-06" db="EMBL/GenBank/DDBJ databases">
        <authorList>
            <person name="Li R."/>
            <person name="Bekaert M."/>
        </authorList>
    </citation>
    <scope>NUCLEOTIDE SEQUENCE [LARGE SCALE GENOMIC DNA]</scope>
    <source>
        <strain evidence="20">wild</strain>
    </source>
</reference>
<dbReference type="OrthoDB" id="76516at2759"/>
<evidence type="ECO:0000313" key="19">
    <source>
        <dbReference type="EMBL" id="CAC5374272.1"/>
    </source>
</evidence>
<dbReference type="GO" id="GO:0031902">
    <property type="term" value="C:late endosome membrane"/>
    <property type="evidence" value="ECO:0007669"/>
    <property type="project" value="UniProtKB-SubCell"/>
</dbReference>
<organism evidence="19 20">
    <name type="scientific">Mytilus coruscus</name>
    <name type="common">Sea mussel</name>
    <dbReference type="NCBI Taxonomy" id="42192"/>
    <lineage>
        <taxon>Eukaryota</taxon>
        <taxon>Metazoa</taxon>
        <taxon>Spiralia</taxon>
        <taxon>Lophotrochozoa</taxon>
        <taxon>Mollusca</taxon>
        <taxon>Bivalvia</taxon>
        <taxon>Autobranchia</taxon>
        <taxon>Pteriomorphia</taxon>
        <taxon>Mytilida</taxon>
        <taxon>Mytiloidea</taxon>
        <taxon>Mytilidae</taxon>
        <taxon>Mytilinae</taxon>
        <taxon>Mytilus</taxon>
    </lineage>
</organism>
<dbReference type="GO" id="GO:0006622">
    <property type="term" value="P:protein targeting to lysosome"/>
    <property type="evidence" value="ECO:0007669"/>
    <property type="project" value="TreeGrafter"/>
</dbReference>
<feature type="compositionally biased region" description="Low complexity" evidence="17">
    <location>
        <begin position="48"/>
        <end position="60"/>
    </location>
</feature>
<dbReference type="GO" id="GO:0045022">
    <property type="term" value="P:early endosome to late endosome transport"/>
    <property type="evidence" value="ECO:0007669"/>
    <property type="project" value="TreeGrafter"/>
</dbReference>
<dbReference type="EMBL" id="CACVKT020002006">
    <property type="protein sequence ID" value="CAC5374272.1"/>
    <property type="molecule type" value="Genomic_DNA"/>
</dbReference>
<evidence type="ECO:0000256" key="16">
    <source>
        <dbReference type="SAM" id="Coils"/>
    </source>
</evidence>
<keyword evidence="5" id="KW-0813">Transport</keyword>
<dbReference type="PROSITE" id="PS50195">
    <property type="entry name" value="PX"/>
    <property type="match status" value="1"/>
</dbReference>
<keyword evidence="20" id="KW-1185">Reference proteome</keyword>
<dbReference type="PANTHER" id="PTHR22999:SF23">
    <property type="entry name" value="SORTING NEXIN-16"/>
    <property type="match status" value="1"/>
</dbReference>
<accession>A0A6J8AUC5</accession>
<gene>
    <name evidence="19" type="ORF">MCOR_11722</name>
</gene>
<evidence type="ECO:0000256" key="9">
    <source>
        <dbReference type="ARBA" id="ARBA00022927"/>
    </source>
</evidence>
<keyword evidence="13" id="KW-0458">Lysosome</keyword>
<evidence type="ECO:0000256" key="14">
    <source>
        <dbReference type="ARBA" id="ARBA00063452"/>
    </source>
</evidence>
<evidence type="ECO:0000256" key="15">
    <source>
        <dbReference type="ARBA" id="ARBA00071931"/>
    </source>
</evidence>
<dbReference type="SMART" id="SM00312">
    <property type="entry name" value="PX"/>
    <property type="match status" value="1"/>
</dbReference>
<dbReference type="Pfam" id="PF00787">
    <property type="entry name" value="PX"/>
    <property type="match status" value="1"/>
</dbReference>
<dbReference type="InterPro" id="IPR001683">
    <property type="entry name" value="PX_dom"/>
</dbReference>
<dbReference type="GO" id="GO:0035091">
    <property type="term" value="F:phosphatidylinositol binding"/>
    <property type="evidence" value="ECO:0007669"/>
    <property type="project" value="InterPro"/>
</dbReference>
<keyword evidence="6" id="KW-0963">Cytoplasm</keyword>
<feature type="coiled-coil region" evidence="16">
    <location>
        <begin position="271"/>
        <end position="298"/>
    </location>
</feature>
<proteinExistence type="predicted"/>
<comment type="subunit">
    <text evidence="14">Homooligomer. Interacts with EGFR.</text>
</comment>
<name>A0A6J8AUC5_MYTCO</name>
<evidence type="ECO:0000256" key="11">
    <source>
        <dbReference type="ARBA" id="ARBA00023121"/>
    </source>
</evidence>
<dbReference type="GO" id="GO:0008333">
    <property type="term" value="P:endosome to lysosome transport"/>
    <property type="evidence" value="ECO:0007669"/>
    <property type="project" value="TreeGrafter"/>
</dbReference>
<sequence length="320" mass="36099">MAEDLPSTSDDIPNGTTGKPLSDLDSPTTPDSGCNYDSGLEKSEIKSDSLGSSSSLSSSGEVGHGSTNGHKSTHDPKNRMKTPQTSSPVCVSTQKGNVRFDIDSRHDSVASFISDVSNDTSFSIDSRDVLHPAEVRVPIVGYEIMEERAKFTVFKIKVQRTEGDSWYVFRRYTDFVRLNERVKKRFPGLSLALPPKRWFKDNYDKNFLEDRLLGLQAFVDNCTSHKDICNSKPVREFFCFDDPPGPHDSIEESRVYCESLEDSVSTFRTIMDAKDREIELLKEQLDLYKGQVEELSKTLSTQTLHESKINRQKLKEYSPS</sequence>
<feature type="compositionally biased region" description="Polar residues" evidence="17">
    <location>
        <begin position="81"/>
        <end position="93"/>
    </location>
</feature>
<dbReference type="AlphaFoldDB" id="A0A6J8AUC5"/>